<comment type="subcellular location">
    <subcellularLocation>
        <location evidence="1">Nucleus</location>
    </subcellularLocation>
</comment>
<dbReference type="InterPro" id="IPR050815">
    <property type="entry name" value="TF_fung"/>
</dbReference>
<evidence type="ECO:0000256" key="2">
    <source>
        <dbReference type="ARBA" id="ARBA00022723"/>
    </source>
</evidence>
<name>A0A4U0VJW4_9PEZI</name>
<dbReference type="Pfam" id="PF04082">
    <property type="entry name" value="Fungal_trans"/>
    <property type="match status" value="1"/>
</dbReference>
<protein>
    <recommendedName>
        <fullName evidence="6">Xylanolytic transcriptional activator regulatory domain-containing protein</fullName>
    </recommendedName>
</protein>
<dbReference type="SMART" id="SM00906">
    <property type="entry name" value="Fungal_trans"/>
    <property type="match status" value="1"/>
</dbReference>
<dbReference type="GO" id="GO:0000981">
    <property type="term" value="F:DNA-binding transcription factor activity, RNA polymerase II-specific"/>
    <property type="evidence" value="ECO:0007669"/>
    <property type="project" value="InterPro"/>
</dbReference>
<accession>A0A4U0VJW4</accession>
<evidence type="ECO:0000256" key="3">
    <source>
        <dbReference type="ARBA" id="ARBA00023015"/>
    </source>
</evidence>
<proteinExistence type="predicted"/>
<dbReference type="GO" id="GO:0008270">
    <property type="term" value="F:zinc ion binding"/>
    <property type="evidence" value="ECO:0007669"/>
    <property type="project" value="InterPro"/>
</dbReference>
<reference evidence="7 8" key="1">
    <citation type="submission" date="2017-03" db="EMBL/GenBank/DDBJ databases">
        <title>Genomes of endolithic fungi from Antarctica.</title>
        <authorList>
            <person name="Coleine C."/>
            <person name="Masonjones S."/>
            <person name="Stajich J.E."/>
        </authorList>
    </citation>
    <scope>NUCLEOTIDE SEQUENCE [LARGE SCALE GENOMIC DNA]</scope>
    <source>
        <strain evidence="7 8">CCFEE 5311</strain>
    </source>
</reference>
<evidence type="ECO:0000259" key="6">
    <source>
        <dbReference type="SMART" id="SM00906"/>
    </source>
</evidence>
<organism evidence="7 8">
    <name type="scientific">Friedmanniomyces endolithicus</name>
    <dbReference type="NCBI Taxonomy" id="329885"/>
    <lineage>
        <taxon>Eukaryota</taxon>
        <taxon>Fungi</taxon>
        <taxon>Dikarya</taxon>
        <taxon>Ascomycota</taxon>
        <taxon>Pezizomycotina</taxon>
        <taxon>Dothideomycetes</taxon>
        <taxon>Dothideomycetidae</taxon>
        <taxon>Mycosphaerellales</taxon>
        <taxon>Teratosphaeriaceae</taxon>
        <taxon>Friedmanniomyces</taxon>
    </lineage>
</organism>
<dbReference type="OrthoDB" id="3862662at2759"/>
<dbReference type="GO" id="GO:0006351">
    <property type="term" value="P:DNA-templated transcription"/>
    <property type="evidence" value="ECO:0007669"/>
    <property type="project" value="InterPro"/>
</dbReference>
<keyword evidence="3" id="KW-0805">Transcription regulation</keyword>
<evidence type="ECO:0000313" key="7">
    <source>
        <dbReference type="EMBL" id="TKA49353.1"/>
    </source>
</evidence>
<dbReference type="STRING" id="329885.A0A4U0VJW4"/>
<dbReference type="PANTHER" id="PTHR47338">
    <property type="entry name" value="ZN(II)2CYS6 TRANSCRIPTION FACTOR (EUROFUNG)-RELATED"/>
    <property type="match status" value="1"/>
</dbReference>
<evidence type="ECO:0000256" key="4">
    <source>
        <dbReference type="ARBA" id="ARBA00023163"/>
    </source>
</evidence>
<evidence type="ECO:0000256" key="1">
    <source>
        <dbReference type="ARBA" id="ARBA00004123"/>
    </source>
</evidence>
<dbReference type="Proteomes" id="UP000310066">
    <property type="component" value="Unassembled WGS sequence"/>
</dbReference>
<evidence type="ECO:0000256" key="5">
    <source>
        <dbReference type="ARBA" id="ARBA00023242"/>
    </source>
</evidence>
<dbReference type="EMBL" id="NAJP01000001">
    <property type="protein sequence ID" value="TKA49353.1"/>
    <property type="molecule type" value="Genomic_DNA"/>
</dbReference>
<dbReference type="GO" id="GO:0005634">
    <property type="term" value="C:nucleus"/>
    <property type="evidence" value="ECO:0007669"/>
    <property type="project" value="UniProtKB-SubCell"/>
</dbReference>
<dbReference type="PANTHER" id="PTHR47338:SF20">
    <property type="entry name" value="ZN(II)2CYS6 TRANSCRIPTION FACTOR (EUROFUNG)"/>
    <property type="match status" value="1"/>
</dbReference>
<dbReference type="GO" id="GO:0003677">
    <property type="term" value="F:DNA binding"/>
    <property type="evidence" value="ECO:0007669"/>
    <property type="project" value="InterPro"/>
</dbReference>
<evidence type="ECO:0000313" key="8">
    <source>
        <dbReference type="Proteomes" id="UP000310066"/>
    </source>
</evidence>
<feature type="domain" description="Xylanolytic transcriptional activator regulatory" evidence="6">
    <location>
        <begin position="156"/>
        <end position="227"/>
    </location>
</feature>
<dbReference type="InterPro" id="IPR007219">
    <property type="entry name" value="XnlR_reg_dom"/>
</dbReference>
<comment type="caution">
    <text evidence="7">The sequence shown here is derived from an EMBL/GenBank/DDBJ whole genome shotgun (WGS) entry which is preliminary data.</text>
</comment>
<keyword evidence="5" id="KW-0539">Nucleus</keyword>
<keyword evidence="4" id="KW-0804">Transcription</keyword>
<keyword evidence="2" id="KW-0479">Metal-binding</keyword>
<sequence>MYRDIAALSDVGPTRVPDPFLIPPSSEQLSRSAINIRLRAYALESFGSLENVHAVVGSYFQTIHQRATIVHRPNFLKCLPTILVSATADYVTLCLCMQLLLQQPVANSRGMQSSLHANVKSTLGLLEALNYQSLEVVQSRLLCVFYEMGHGILPAASISLATCSKVARSMNLNKINAAPDVLEEERKRTWWMLLNLDRFLSVISGDPMLCTRDPNIDDTYPIDDDLWLQDVAPLPSTASATARTSYDVRVGQLARECQASQLAGKVIRHVFDPTPDTCFQKQEALQLERTLMALMPLLVEEELQFGNYCSAFGICAKYVHFGGDDPALWGGTLMIGSALFVLHDSMGHNGTGGSDDRALDAMEPLSHRITQFATRLFGTGQDLNYGTFSPYVPLSLYQAAVVQNRLWMRSGDAAYKENLLALKHILQFYSRRWMVAMWVGVYLRALDDDEPLLIPHGLGNRDVLWNVNSEVGVNEQRFQT</sequence>
<dbReference type="CDD" id="cd12148">
    <property type="entry name" value="fungal_TF_MHR"/>
    <property type="match status" value="1"/>
</dbReference>
<gene>
    <name evidence="7" type="ORF">B0A54_00019</name>
</gene>
<dbReference type="AlphaFoldDB" id="A0A4U0VJW4"/>